<dbReference type="RefSeq" id="WP_307255033.1">
    <property type="nucleotide sequence ID" value="NZ_JAUSTO010000011.1"/>
</dbReference>
<evidence type="ECO:0000256" key="4">
    <source>
        <dbReference type="ARBA" id="ARBA00022525"/>
    </source>
</evidence>
<dbReference type="InterPro" id="IPR016191">
    <property type="entry name" value="Ribonuclease/ribotoxin"/>
</dbReference>
<dbReference type="Proteomes" id="UP001241537">
    <property type="component" value="Unassembled WGS sequence"/>
</dbReference>
<protein>
    <recommendedName>
        <fullName evidence="3">Ribonuclease</fullName>
    </recommendedName>
</protein>
<dbReference type="Gene3D" id="3.10.450.30">
    <property type="entry name" value="Microbial ribonucleases"/>
    <property type="match status" value="1"/>
</dbReference>
<dbReference type="SUPFAM" id="SSF53933">
    <property type="entry name" value="Microbial ribonucleases"/>
    <property type="match status" value="1"/>
</dbReference>
<reference evidence="7" key="1">
    <citation type="submission" date="2023-07" db="EMBL/GenBank/DDBJ databases">
        <title>Genomic Encyclopedia of Type Strains, Phase IV (KMG-IV): sequencing the most valuable type-strain genomes for metagenomic binning, comparative biology and taxonomic classification.</title>
        <authorList>
            <person name="Goeker M."/>
        </authorList>
    </citation>
    <scope>NUCLEOTIDE SEQUENCE</scope>
    <source>
        <strain evidence="7">DSM 19659</strain>
    </source>
</reference>
<evidence type="ECO:0000256" key="6">
    <source>
        <dbReference type="ARBA" id="ARBA00022801"/>
    </source>
</evidence>
<dbReference type="GO" id="GO:0005576">
    <property type="term" value="C:extracellular region"/>
    <property type="evidence" value="ECO:0007669"/>
    <property type="project" value="UniProtKB-SubCell"/>
</dbReference>
<accession>A0AAE4ALA4</accession>
<keyword evidence="4" id="KW-0964">Secreted</keyword>
<keyword evidence="8" id="KW-1185">Reference proteome</keyword>
<evidence type="ECO:0000256" key="1">
    <source>
        <dbReference type="ARBA" id="ARBA00004613"/>
    </source>
</evidence>
<sequence length="227" mass="25449">MYRRRREKRRKLIQSFTLWHPMILLFLMFVLGACTHSKAEPVPMPTSAAIVSEAAESSSVPQAPKAAAQDSPSIQEGVAELPQESLQELPEAEAAQEAYQQALAEKETTAARLTVNEAGNYTSRDEVALYLHIYDKLPSNYITKKKAESLGWDSKKGNLEEILPGMSIGGSTFGNYEGLLPAKSGRKYYECDIDYAGGYRNAKRIIYSNDGLIFYTEDHYKSFEQLY</sequence>
<evidence type="ECO:0000313" key="8">
    <source>
        <dbReference type="Proteomes" id="UP001241537"/>
    </source>
</evidence>
<organism evidence="7 8">
    <name type="scientific">Moryella indoligenes</name>
    <dbReference type="NCBI Taxonomy" id="371674"/>
    <lineage>
        <taxon>Bacteria</taxon>
        <taxon>Bacillati</taxon>
        <taxon>Bacillota</taxon>
        <taxon>Clostridia</taxon>
        <taxon>Lachnospirales</taxon>
        <taxon>Lachnospiraceae</taxon>
        <taxon>Moryella</taxon>
    </lineage>
</organism>
<comment type="similarity">
    <text evidence="2">Belongs to the ribonuclease N1/T1 family.</text>
</comment>
<keyword evidence="5" id="KW-0540">Nuclease</keyword>
<dbReference type="InterPro" id="IPR000026">
    <property type="entry name" value="N1-like"/>
</dbReference>
<gene>
    <name evidence="7" type="ORF">J2S20_001731</name>
</gene>
<comment type="subcellular location">
    <subcellularLocation>
        <location evidence="1">Secreted</location>
    </subcellularLocation>
</comment>
<evidence type="ECO:0000256" key="2">
    <source>
        <dbReference type="ARBA" id="ARBA00009006"/>
    </source>
</evidence>
<dbReference type="GO" id="GO:0004521">
    <property type="term" value="F:RNA endonuclease activity"/>
    <property type="evidence" value="ECO:0007669"/>
    <property type="project" value="InterPro"/>
</dbReference>
<dbReference type="InterPro" id="IPR001887">
    <property type="entry name" value="Barnase"/>
</dbReference>
<evidence type="ECO:0000256" key="5">
    <source>
        <dbReference type="ARBA" id="ARBA00022722"/>
    </source>
</evidence>
<comment type="caution">
    <text evidence="7">The sequence shown here is derived from an EMBL/GenBank/DDBJ whole genome shotgun (WGS) entry which is preliminary data.</text>
</comment>
<dbReference type="EMBL" id="JAUSTO010000011">
    <property type="protein sequence ID" value="MDQ0153024.1"/>
    <property type="molecule type" value="Genomic_DNA"/>
</dbReference>
<dbReference type="Pfam" id="PF00545">
    <property type="entry name" value="Ribonuclease"/>
    <property type="match status" value="1"/>
</dbReference>
<evidence type="ECO:0000313" key="7">
    <source>
        <dbReference type="EMBL" id="MDQ0153024.1"/>
    </source>
</evidence>
<keyword evidence="6" id="KW-0378">Hydrolase</keyword>
<dbReference type="GO" id="GO:0003723">
    <property type="term" value="F:RNA binding"/>
    <property type="evidence" value="ECO:0007669"/>
    <property type="project" value="InterPro"/>
</dbReference>
<dbReference type="GO" id="GO:0016787">
    <property type="term" value="F:hydrolase activity"/>
    <property type="evidence" value="ECO:0007669"/>
    <property type="project" value="UniProtKB-KW"/>
</dbReference>
<dbReference type="AlphaFoldDB" id="A0AAE4ALA4"/>
<dbReference type="PRINTS" id="PR00117">
    <property type="entry name" value="BARNASE"/>
</dbReference>
<name>A0AAE4ALA4_9FIRM</name>
<dbReference type="PROSITE" id="PS51257">
    <property type="entry name" value="PROKAR_LIPOPROTEIN"/>
    <property type="match status" value="1"/>
</dbReference>
<proteinExistence type="inferred from homology"/>
<evidence type="ECO:0000256" key="3">
    <source>
        <dbReference type="ARBA" id="ARBA00022214"/>
    </source>
</evidence>